<protein>
    <submittedName>
        <fullName evidence="4">Bifunctional NMN adenylyltransferase/nudix hydrolase</fullName>
    </submittedName>
</protein>
<dbReference type="Gene3D" id="3.40.50.620">
    <property type="entry name" value="HUPs"/>
    <property type="match status" value="1"/>
</dbReference>
<dbReference type="NCBIfam" id="TIGR00125">
    <property type="entry name" value="cyt_tran_rel"/>
    <property type="match status" value="1"/>
</dbReference>
<keyword evidence="5" id="KW-1185">Reference proteome</keyword>
<dbReference type="NCBIfam" id="NF003786">
    <property type="entry name" value="PRK05379.1-2"/>
    <property type="match status" value="1"/>
</dbReference>
<evidence type="ECO:0000259" key="3">
    <source>
        <dbReference type="PROSITE" id="PS51462"/>
    </source>
</evidence>
<feature type="domain" description="Nudix hydrolase" evidence="3">
    <location>
        <begin position="200"/>
        <end position="336"/>
    </location>
</feature>
<dbReference type="RefSeq" id="WP_130412215.1">
    <property type="nucleotide sequence ID" value="NZ_SHKX01000011.1"/>
</dbReference>
<sequence length="339" mass="38428">MYDFLVFIGRFQPFHVAHLAVIREALRQAREVIVLVGSAGQSRNLRNPFTVDARMAMIRACLTEDEKVRVHLQPLRDSLYDDDRWVEDVRTAVAIVLERSARGSDSRVGLIGHDKDDTTYYLSLFPGWGSVPVDNIDAISATPLRTAYLLGDAVDESRFPEGALRFLQDFRQTKHWSELQAEARFVREYKAAWNKAPYPPVFVTVDAVVVCNDHILLIERGGRPGVGQWALPGGFLDQEETLQSASLRELNEETCLEVPRELLKASLAGVRAFDDPYRSVRGRTITHAFHYDLPVMPRLPAVNAADDARAAFWVPLSEVTPERMFEDHYHIIRVMTGRL</sequence>
<evidence type="ECO:0000313" key="5">
    <source>
        <dbReference type="Proteomes" id="UP000292423"/>
    </source>
</evidence>
<gene>
    <name evidence="4" type="ORF">EV700_1444</name>
</gene>
<accession>A0A4Q7ZAB9</accession>
<dbReference type="PANTHER" id="PTHR21342:SF0">
    <property type="entry name" value="BIFUNCTIONAL NMN ADENYLYLTRANSFERASE_NUDIX HYDROLASE"/>
    <property type="match status" value="1"/>
</dbReference>
<comment type="caution">
    <text evidence="4">The sequence shown here is derived from an EMBL/GenBank/DDBJ whole genome shotgun (WGS) entry which is preliminary data.</text>
</comment>
<name>A0A4Q7ZAB9_9GAMM</name>
<dbReference type="PROSITE" id="PS51462">
    <property type="entry name" value="NUDIX"/>
    <property type="match status" value="1"/>
</dbReference>
<dbReference type="PANTHER" id="PTHR21342">
    <property type="entry name" value="PHOSPHOPANTETHEINE ADENYLYLTRANSFERASE"/>
    <property type="match status" value="1"/>
</dbReference>
<evidence type="ECO:0000256" key="1">
    <source>
        <dbReference type="ARBA" id="ARBA00022679"/>
    </source>
</evidence>
<dbReference type="Proteomes" id="UP000292423">
    <property type="component" value="Unassembled WGS sequence"/>
</dbReference>
<keyword evidence="4" id="KW-0378">Hydrolase</keyword>
<dbReference type="EMBL" id="SHKX01000011">
    <property type="protein sequence ID" value="RZU47054.1"/>
    <property type="molecule type" value="Genomic_DNA"/>
</dbReference>
<dbReference type="SUPFAM" id="SSF55811">
    <property type="entry name" value="Nudix"/>
    <property type="match status" value="1"/>
</dbReference>
<dbReference type="NCBIfam" id="NF003788">
    <property type="entry name" value="PRK05379.1-5"/>
    <property type="match status" value="1"/>
</dbReference>
<dbReference type="InterPro" id="IPR004821">
    <property type="entry name" value="Cyt_trans-like"/>
</dbReference>
<dbReference type="CDD" id="cd18873">
    <property type="entry name" value="NUDIX_NadM_like"/>
    <property type="match status" value="1"/>
</dbReference>
<dbReference type="Gene3D" id="3.90.79.10">
    <property type="entry name" value="Nucleoside Triphosphate Pyrophosphohydrolase"/>
    <property type="match status" value="1"/>
</dbReference>
<proteinExistence type="predicted"/>
<dbReference type="OrthoDB" id="542521at2"/>
<dbReference type="GO" id="GO:0016779">
    <property type="term" value="F:nucleotidyltransferase activity"/>
    <property type="evidence" value="ECO:0007669"/>
    <property type="project" value="UniProtKB-KW"/>
</dbReference>
<reference evidence="4 5" key="1">
    <citation type="submission" date="2019-02" db="EMBL/GenBank/DDBJ databases">
        <title>Genomic Encyclopedia of Type Strains, Phase IV (KMG-IV): sequencing the most valuable type-strain genomes for metagenomic binning, comparative biology and taxonomic classification.</title>
        <authorList>
            <person name="Goeker M."/>
        </authorList>
    </citation>
    <scope>NUCLEOTIDE SEQUENCE [LARGE SCALE GENOMIC DNA]</scope>
    <source>
        <strain evidence="4 5">DSM 105135</strain>
    </source>
</reference>
<dbReference type="InterPro" id="IPR015797">
    <property type="entry name" value="NUDIX_hydrolase-like_dom_sf"/>
</dbReference>
<keyword evidence="1 4" id="KW-0808">Transferase</keyword>
<keyword evidence="2 4" id="KW-0548">Nucleotidyltransferase</keyword>
<dbReference type="Pfam" id="PF01467">
    <property type="entry name" value="CTP_transf_like"/>
    <property type="match status" value="1"/>
</dbReference>
<evidence type="ECO:0000313" key="4">
    <source>
        <dbReference type="EMBL" id="RZU47054.1"/>
    </source>
</evidence>
<dbReference type="SUPFAM" id="SSF52374">
    <property type="entry name" value="Nucleotidylyl transferase"/>
    <property type="match status" value="1"/>
</dbReference>
<dbReference type="InterPro" id="IPR014729">
    <property type="entry name" value="Rossmann-like_a/b/a_fold"/>
</dbReference>
<dbReference type="Pfam" id="PF00293">
    <property type="entry name" value="NUDIX"/>
    <property type="match status" value="1"/>
</dbReference>
<dbReference type="GO" id="GO:0016787">
    <property type="term" value="F:hydrolase activity"/>
    <property type="evidence" value="ECO:0007669"/>
    <property type="project" value="UniProtKB-KW"/>
</dbReference>
<organism evidence="4 5">
    <name type="scientific">Fluviicoccus keumensis</name>
    <dbReference type="NCBI Taxonomy" id="1435465"/>
    <lineage>
        <taxon>Bacteria</taxon>
        <taxon>Pseudomonadati</taxon>
        <taxon>Pseudomonadota</taxon>
        <taxon>Gammaproteobacteria</taxon>
        <taxon>Moraxellales</taxon>
        <taxon>Moraxellaceae</taxon>
        <taxon>Fluviicoccus</taxon>
    </lineage>
</organism>
<dbReference type="InterPro" id="IPR000086">
    <property type="entry name" value="NUDIX_hydrolase_dom"/>
</dbReference>
<evidence type="ECO:0000256" key="2">
    <source>
        <dbReference type="ARBA" id="ARBA00022695"/>
    </source>
</evidence>
<dbReference type="AlphaFoldDB" id="A0A4Q7ZAB9"/>